<evidence type="ECO:0000259" key="3">
    <source>
        <dbReference type="Pfam" id="PF14691"/>
    </source>
</evidence>
<dbReference type="Pfam" id="PF07992">
    <property type="entry name" value="Pyr_redox_2"/>
    <property type="match status" value="1"/>
</dbReference>
<protein>
    <submittedName>
        <fullName evidence="4">Glutamate synthase (NADPH), homotetrameric</fullName>
    </submittedName>
</protein>
<dbReference type="PANTHER" id="PTHR42783">
    <property type="entry name" value="GLUTAMATE SYNTHASE [NADPH] SMALL CHAIN"/>
    <property type="match status" value="1"/>
</dbReference>
<dbReference type="AlphaFoldDB" id="A0A1F2WJF9"/>
<reference evidence="4 5" key="1">
    <citation type="journal article" date="2016" name="Nat. Commun.">
        <title>Thousands of microbial genomes shed light on interconnected biogeochemical processes in an aquifer system.</title>
        <authorList>
            <person name="Anantharaman K."/>
            <person name="Brown C.T."/>
            <person name="Hug L.A."/>
            <person name="Sharon I."/>
            <person name="Castelle C.J."/>
            <person name="Probst A.J."/>
            <person name="Thomas B.C."/>
            <person name="Singh A."/>
            <person name="Wilkins M.J."/>
            <person name="Karaoz U."/>
            <person name="Brodie E.L."/>
            <person name="Williams K.H."/>
            <person name="Hubbard S.S."/>
            <person name="Banfield J.F."/>
        </authorList>
    </citation>
    <scope>NUCLEOTIDE SEQUENCE [LARGE SCALE GENOMIC DNA]</scope>
</reference>
<dbReference type="PANTHER" id="PTHR42783:SF3">
    <property type="entry name" value="GLUTAMATE SYNTHASE [NADPH] SMALL CHAIN-RELATED"/>
    <property type="match status" value="1"/>
</dbReference>
<dbReference type="InterPro" id="IPR009051">
    <property type="entry name" value="Helical_ferredxn"/>
</dbReference>
<dbReference type="GO" id="GO:0051536">
    <property type="term" value="F:iron-sulfur cluster binding"/>
    <property type="evidence" value="ECO:0007669"/>
    <property type="project" value="InterPro"/>
</dbReference>
<evidence type="ECO:0000313" key="4">
    <source>
        <dbReference type="EMBL" id="OFW56964.1"/>
    </source>
</evidence>
<organism evidence="4 5">
    <name type="scientific">Candidatus Solincola sediminis</name>
    <dbReference type="NCBI Taxonomy" id="1797199"/>
    <lineage>
        <taxon>Bacteria</taxon>
        <taxon>Bacillati</taxon>
        <taxon>Actinomycetota</taxon>
        <taxon>Candidatus Geothermincolia</taxon>
        <taxon>Candidatus Geothermincolales</taxon>
        <taxon>Candidatus Geothermincolaceae</taxon>
        <taxon>Candidatus Solincola</taxon>
    </lineage>
</organism>
<proteinExistence type="predicted"/>
<dbReference type="Gene3D" id="1.10.1060.10">
    <property type="entry name" value="Alpha-helical ferredoxin"/>
    <property type="match status" value="1"/>
</dbReference>
<accession>A0A1F2WJF9</accession>
<dbReference type="Gene3D" id="3.50.50.60">
    <property type="entry name" value="FAD/NAD(P)-binding domain"/>
    <property type="match status" value="2"/>
</dbReference>
<name>A0A1F2WJF9_9ACTN</name>
<dbReference type="EMBL" id="MELK01000040">
    <property type="protein sequence ID" value="OFW56964.1"/>
    <property type="molecule type" value="Genomic_DNA"/>
</dbReference>
<sequence length="475" mass="51026">MKEQPQKSKGKPKKPRVPMREQTPGKRAANFDEVALGYGEKEALAEAFRCLQCKKKPCMAGCPVEIDIPAFTKKIEEGDFKGAAAKLKERNNLPAICGRVCPQETQCEKLCTLGKKGEPVAIGRLERFAADFEAESGEEEAPERATSTGKNVAVIGSGPAGLTCAGDLARMGHDVTIFEALNAPGGVLTYGIPEFRLPKAVVEREVDYIRRLGARIELDQVIGCSRGMQELLDDGFDAAFIAIGAGLPMFMNIPGENLNGVFSANEYLTRSNLMKAYLFPEYDTPIKHGSKVAVVGGGNVALDSARTALRLGADEVSIVYRRSREEMPARAEEVAHALEEGVTIKFLTLPVRLLGKDGWVAGMECLEMELGEPDESGRRRPVPIKGSEFELDADLVVMAIGTRANPLLAATLPGLQRDKRGYIDADPVTGQTSIREVFAGGDIVTGSATVIEAMGAGKRSAAAIHRLLTGEQAPI</sequence>
<feature type="region of interest" description="Disordered" evidence="1">
    <location>
        <begin position="1"/>
        <end position="30"/>
    </location>
</feature>
<gene>
    <name evidence="4" type="ORF">A2Y75_06985</name>
</gene>
<dbReference type="SUPFAM" id="SSF51971">
    <property type="entry name" value="Nucleotide-binding domain"/>
    <property type="match status" value="1"/>
</dbReference>
<dbReference type="Proteomes" id="UP000177876">
    <property type="component" value="Unassembled WGS sequence"/>
</dbReference>
<dbReference type="Pfam" id="PF14691">
    <property type="entry name" value="Fer4_20"/>
    <property type="match status" value="1"/>
</dbReference>
<feature type="domain" description="FAD/NAD(P)-binding" evidence="2">
    <location>
        <begin position="151"/>
        <end position="457"/>
    </location>
</feature>
<dbReference type="PRINTS" id="PR00419">
    <property type="entry name" value="ADXRDTASE"/>
</dbReference>
<dbReference type="InterPro" id="IPR023753">
    <property type="entry name" value="FAD/NAD-binding_dom"/>
</dbReference>
<feature type="domain" description="Dihydroprymidine dehydrogenase" evidence="3">
    <location>
        <begin position="27"/>
        <end position="136"/>
    </location>
</feature>
<dbReference type="NCBIfam" id="TIGR01316">
    <property type="entry name" value="gltA"/>
    <property type="match status" value="1"/>
</dbReference>
<dbReference type="InterPro" id="IPR028261">
    <property type="entry name" value="DPD_II"/>
</dbReference>
<evidence type="ECO:0000256" key="1">
    <source>
        <dbReference type="SAM" id="MobiDB-lite"/>
    </source>
</evidence>
<evidence type="ECO:0000259" key="2">
    <source>
        <dbReference type="Pfam" id="PF07992"/>
    </source>
</evidence>
<dbReference type="InterPro" id="IPR006004">
    <property type="entry name" value="SudA-like"/>
</dbReference>
<dbReference type="STRING" id="1797197.A2Y75_06985"/>
<dbReference type="SUPFAM" id="SSF46548">
    <property type="entry name" value="alpha-helical ferredoxin"/>
    <property type="match status" value="1"/>
</dbReference>
<dbReference type="GO" id="GO:0016491">
    <property type="term" value="F:oxidoreductase activity"/>
    <property type="evidence" value="ECO:0007669"/>
    <property type="project" value="InterPro"/>
</dbReference>
<evidence type="ECO:0000313" key="5">
    <source>
        <dbReference type="Proteomes" id="UP000177876"/>
    </source>
</evidence>
<comment type="caution">
    <text evidence="4">The sequence shown here is derived from an EMBL/GenBank/DDBJ whole genome shotgun (WGS) entry which is preliminary data.</text>
</comment>
<feature type="compositionally biased region" description="Basic residues" evidence="1">
    <location>
        <begin position="8"/>
        <end position="17"/>
    </location>
</feature>
<dbReference type="InterPro" id="IPR036188">
    <property type="entry name" value="FAD/NAD-bd_sf"/>
</dbReference>